<accession>A0ACC3B8L7</accession>
<protein>
    <submittedName>
        <fullName evidence="1">Uncharacterized protein</fullName>
    </submittedName>
</protein>
<reference evidence="1 2" key="1">
    <citation type="journal article" date="2023" name="ACS Omega">
        <title>Identification of the Neoaspergillic Acid Biosynthesis Gene Cluster by Establishing an In Vitro CRISPR-Ribonucleoprotein Genetic System in Aspergillus melleus.</title>
        <authorList>
            <person name="Yuan B."/>
            <person name="Grau M.F."/>
            <person name="Murata R.M."/>
            <person name="Torok T."/>
            <person name="Venkateswaran K."/>
            <person name="Stajich J.E."/>
            <person name="Wang C.C.C."/>
        </authorList>
    </citation>
    <scope>NUCLEOTIDE SEQUENCE [LARGE SCALE GENOMIC DNA]</scope>
    <source>
        <strain evidence="1 2">IMV 1140</strain>
    </source>
</reference>
<name>A0ACC3B8L7_9EURO</name>
<dbReference type="Proteomes" id="UP001177260">
    <property type="component" value="Unassembled WGS sequence"/>
</dbReference>
<organism evidence="1 2">
    <name type="scientific">Aspergillus melleus</name>
    <dbReference type="NCBI Taxonomy" id="138277"/>
    <lineage>
        <taxon>Eukaryota</taxon>
        <taxon>Fungi</taxon>
        <taxon>Dikarya</taxon>
        <taxon>Ascomycota</taxon>
        <taxon>Pezizomycotina</taxon>
        <taxon>Eurotiomycetes</taxon>
        <taxon>Eurotiomycetidae</taxon>
        <taxon>Eurotiales</taxon>
        <taxon>Aspergillaceae</taxon>
        <taxon>Aspergillus</taxon>
        <taxon>Aspergillus subgen. Circumdati</taxon>
    </lineage>
</organism>
<proteinExistence type="predicted"/>
<sequence>MVFCGKPSKGCGECRSRKIRCDQARPTCSQCLKGNRVCPGYRDELSLMFRDESQQVVRKAKTGATTATTSTAASRRARKTAHRTASSTGSTSSPQSGKRGRGPAPAPGPGSISTETDVSDFNHNHDDDTSSDPQLSPMTVQQLTPPSPIIDFQPSYQFTKDEAVCFFLRFHAWPGVFRMSEGSTEVFNLSGATPSEQAMNACIISVGTAMLSRLRQSTQLKIAAEKEYGHALGLLTSAVADEEEAKSNPTLAAVLLLAIFEVITCRTLRSIEKWTSHIYGAAALLELRGTEQLQDEDGLKLFVQLRFQIIISCLQKGARVPQPVLECSKLAMFLRPQAEAYGDRLISIAGRLSNLRADINAKILTDQKEILSTAYTIEAELMAWIAALPPEFLYTSIEDPTPDLLAQKIGSGPAPYGGRYHIYHDLWLCHTWNQYRCTRIIVSEIILGCLRRIAINSKAAAVSSELQSHCGRLRNTTRQLAMDICCSVPFHFGVGNVATKPLGNVPLGQSYIGGLILLWPLILAGATESKHHPLRNWVIDCLYVIGHSMGIDQALLLIDVLETETGVFDGVQVGEDGVFFRESGGTTEGNKVLTGTWGP</sequence>
<gene>
    <name evidence="1" type="ORF">N8T08_002273</name>
</gene>
<comment type="caution">
    <text evidence="1">The sequence shown here is derived from an EMBL/GenBank/DDBJ whole genome shotgun (WGS) entry which is preliminary data.</text>
</comment>
<dbReference type="EMBL" id="JAOPJF010000014">
    <property type="protein sequence ID" value="KAK1146946.1"/>
    <property type="molecule type" value="Genomic_DNA"/>
</dbReference>
<evidence type="ECO:0000313" key="2">
    <source>
        <dbReference type="Proteomes" id="UP001177260"/>
    </source>
</evidence>
<keyword evidence="2" id="KW-1185">Reference proteome</keyword>
<evidence type="ECO:0000313" key="1">
    <source>
        <dbReference type="EMBL" id="KAK1146946.1"/>
    </source>
</evidence>